<dbReference type="AlphaFoldDB" id="A0A8S1ER07"/>
<dbReference type="EMBL" id="CADEPM010000002">
    <property type="protein sequence ID" value="CAB3400318.1"/>
    <property type="molecule type" value="Genomic_DNA"/>
</dbReference>
<comment type="caution">
    <text evidence="2">The sequence shown here is derived from an EMBL/GenBank/DDBJ whole genome shotgun (WGS) entry which is preliminary data.</text>
</comment>
<feature type="compositionally biased region" description="Basic and acidic residues" evidence="1">
    <location>
        <begin position="14"/>
        <end position="30"/>
    </location>
</feature>
<gene>
    <name evidence="2" type="ORF">CBOVIS_LOCUS3283</name>
</gene>
<name>A0A8S1ER07_9PELO</name>
<dbReference type="Proteomes" id="UP000494206">
    <property type="component" value="Unassembled WGS sequence"/>
</dbReference>
<evidence type="ECO:0000313" key="2">
    <source>
        <dbReference type="EMBL" id="CAB3400318.1"/>
    </source>
</evidence>
<organism evidence="2 3">
    <name type="scientific">Caenorhabditis bovis</name>
    <dbReference type="NCBI Taxonomy" id="2654633"/>
    <lineage>
        <taxon>Eukaryota</taxon>
        <taxon>Metazoa</taxon>
        <taxon>Ecdysozoa</taxon>
        <taxon>Nematoda</taxon>
        <taxon>Chromadorea</taxon>
        <taxon>Rhabditida</taxon>
        <taxon>Rhabditina</taxon>
        <taxon>Rhabditomorpha</taxon>
        <taxon>Rhabditoidea</taxon>
        <taxon>Rhabditidae</taxon>
        <taxon>Peloderinae</taxon>
        <taxon>Caenorhabditis</taxon>
    </lineage>
</organism>
<evidence type="ECO:0000256" key="1">
    <source>
        <dbReference type="SAM" id="MobiDB-lite"/>
    </source>
</evidence>
<evidence type="ECO:0000313" key="3">
    <source>
        <dbReference type="Proteomes" id="UP000494206"/>
    </source>
</evidence>
<feature type="region of interest" description="Disordered" evidence="1">
    <location>
        <begin position="281"/>
        <end position="302"/>
    </location>
</feature>
<sequence>MSHRLPDVQFASNDKVKSTQEDEPSPKEESTQLEASSSAVGIPRNAVEWQMPSDLPLFPKIEANRREEIREEYEERRARAQAEFKRNAAAKLQESAKPRNPRSVESNVATPSTPSRAGSRSATPVAAAQVANRRSLLDSFKAKVRRSALFGVAIAKRKRRMDLFYNFIVAVNGEYERRKHDLNYDIEISRIIELLEEDPEKLTQESAEITEKRAERMDKRLFPPGFTADDVLKNLKSSPIQTEILIIEYIQRIYKRTPLDSPFTNYLNDIKNDPIYHTNWSPSTGYDKPVDKTKKTKNTKRI</sequence>
<feature type="region of interest" description="Disordered" evidence="1">
    <location>
        <begin position="1"/>
        <end position="64"/>
    </location>
</feature>
<feature type="region of interest" description="Disordered" evidence="1">
    <location>
        <begin position="84"/>
        <end position="124"/>
    </location>
</feature>
<feature type="compositionally biased region" description="Polar residues" evidence="1">
    <location>
        <begin position="103"/>
        <end position="122"/>
    </location>
</feature>
<reference evidence="2 3" key="1">
    <citation type="submission" date="2020-04" db="EMBL/GenBank/DDBJ databases">
        <authorList>
            <person name="Laetsch R D."/>
            <person name="Stevens L."/>
            <person name="Kumar S."/>
            <person name="Blaxter L. M."/>
        </authorList>
    </citation>
    <scope>NUCLEOTIDE SEQUENCE [LARGE SCALE GENOMIC DNA]</scope>
</reference>
<protein>
    <submittedName>
        <fullName evidence="2">Uncharacterized protein</fullName>
    </submittedName>
</protein>
<accession>A0A8S1ER07</accession>
<keyword evidence="3" id="KW-1185">Reference proteome</keyword>
<proteinExistence type="predicted"/>